<dbReference type="STRING" id="1432141.A0A015I5M2"/>
<dbReference type="InterPro" id="IPR038717">
    <property type="entry name" value="Tc1-like_DDE_dom"/>
</dbReference>
<proteinExistence type="predicted"/>
<feature type="domain" description="Tc1-like transposase DDE" evidence="2">
    <location>
        <begin position="133"/>
        <end position="228"/>
    </location>
</feature>
<comment type="caution">
    <text evidence="3">The sequence shown here is derived from an EMBL/GenBank/DDBJ whole genome shotgun (WGS) entry which is preliminary data.</text>
</comment>
<protein>
    <recommendedName>
        <fullName evidence="2">Tc1-like transposase DDE domain-containing protein</fullName>
    </recommendedName>
</protein>
<dbReference type="Proteomes" id="UP000022910">
    <property type="component" value="Unassembled WGS sequence"/>
</dbReference>
<dbReference type="HOGENOM" id="CLU_033666_0_4_1"/>
<dbReference type="InterPro" id="IPR036388">
    <property type="entry name" value="WH-like_DNA-bd_sf"/>
</dbReference>
<dbReference type="PANTHER" id="PTHR47326">
    <property type="entry name" value="TRANSPOSABLE ELEMENT TC3 TRANSPOSASE-LIKE PROTEIN"/>
    <property type="match status" value="1"/>
</dbReference>
<evidence type="ECO:0000259" key="2">
    <source>
        <dbReference type="Pfam" id="PF13358"/>
    </source>
</evidence>
<dbReference type="SUPFAM" id="SSF46689">
    <property type="entry name" value="Homeodomain-like"/>
    <property type="match status" value="1"/>
</dbReference>
<name>A0A015I5M2_RHIIW</name>
<evidence type="ECO:0000313" key="4">
    <source>
        <dbReference type="Proteomes" id="UP000022910"/>
    </source>
</evidence>
<dbReference type="Gene3D" id="1.10.10.10">
    <property type="entry name" value="Winged helix-like DNA-binding domain superfamily/Winged helix DNA-binding domain"/>
    <property type="match status" value="1"/>
</dbReference>
<reference evidence="3 4" key="1">
    <citation type="submission" date="2014-02" db="EMBL/GenBank/DDBJ databases">
        <title>Single nucleus genome sequencing reveals high similarity among nuclei of an endomycorrhizal fungus.</title>
        <authorList>
            <person name="Lin K."/>
            <person name="Geurts R."/>
            <person name="Zhang Z."/>
            <person name="Limpens E."/>
            <person name="Saunders D.G."/>
            <person name="Mu D."/>
            <person name="Pang E."/>
            <person name="Cao H."/>
            <person name="Cha H."/>
            <person name="Lin T."/>
            <person name="Zhou Q."/>
            <person name="Shang Y."/>
            <person name="Li Y."/>
            <person name="Ivanov S."/>
            <person name="Sharma T."/>
            <person name="Velzen R.V."/>
            <person name="Ruijter N.D."/>
            <person name="Aanen D.K."/>
            <person name="Win J."/>
            <person name="Kamoun S."/>
            <person name="Bisseling T."/>
            <person name="Huang S."/>
        </authorList>
    </citation>
    <scope>NUCLEOTIDE SEQUENCE [LARGE SCALE GENOMIC DNA]</scope>
    <source>
        <strain evidence="4">DAOM197198w</strain>
    </source>
</reference>
<evidence type="ECO:0000256" key="1">
    <source>
        <dbReference type="SAM" id="MobiDB-lite"/>
    </source>
</evidence>
<dbReference type="InterPro" id="IPR009057">
    <property type="entry name" value="Homeodomain-like_sf"/>
</dbReference>
<dbReference type="InterPro" id="IPR036397">
    <property type="entry name" value="RNaseH_sf"/>
</dbReference>
<dbReference type="GO" id="GO:0003676">
    <property type="term" value="F:nucleic acid binding"/>
    <property type="evidence" value="ECO:0007669"/>
    <property type="project" value="InterPro"/>
</dbReference>
<feature type="region of interest" description="Disordered" evidence="1">
    <location>
        <begin position="314"/>
        <end position="335"/>
    </location>
</feature>
<dbReference type="Pfam" id="PF13358">
    <property type="entry name" value="DDE_3"/>
    <property type="match status" value="1"/>
</dbReference>
<keyword evidence="4" id="KW-1185">Reference proteome</keyword>
<dbReference type="OMA" id="CLESMIR"/>
<sequence>MPKKHELTEFERGEIIALWKGGHSERNISEILDFPKTTIHDTIMDYKNSEKISAASRSGRPPKLAERDIRRIHILHSEGYFGRVGKRKPFVSENDAHHWVWRKPHEKYDVNCLILTVKSGNQGVMVWGYFAKNQLGPLIQVSGSITGLVYINILENHLLPFYNNLENNLQYFFQDDNAPVHRARTVSQWKEDNSVSTIPWPAQSPDLNPIEHLWDVLERKVRAHKPHPKNIRELMVVLEEKWNNIEPEILINLVDSMPRRVHAVLDSHVTTPSSHQYSRKGWTSDETKALELRPHKRRVNTGNFSGSFELQHTDKKLRPMVKSDTGYDAPGPSTH</sequence>
<dbReference type="PANTHER" id="PTHR47326:SF1">
    <property type="entry name" value="HTH PSQ-TYPE DOMAIN-CONTAINING PROTEIN"/>
    <property type="match status" value="1"/>
</dbReference>
<dbReference type="EMBL" id="JEMT01029309">
    <property type="protein sequence ID" value="EXX52362.1"/>
    <property type="molecule type" value="Genomic_DNA"/>
</dbReference>
<organism evidence="3 4">
    <name type="scientific">Rhizophagus irregularis (strain DAOM 197198w)</name>
    <name type="common">Glomus intraradices</name>
    <dbReference type="NCBI Taxonomy" id="1432141"/>
    <lineage>
        <taxon>Eukaryota</taxon>
        <taxon>Fungi</taxon>
        <taxon>Fungi incertae sedis</taxon>
        <taxon>Mucoromycota</taxon>
        <taxon>Glomeromycotina</taxon>
        <taxon>Glomeromycetes</taxon>
        <taxon>Glomerales</taxon>
        <taxon>Glomeraceae</taxon>
        <taxon>Rhizophagus</taxon>
    </lineage>
</organism>
<dbReference type="AlphaFoldDB" id="A0A015I5M2"/>
<accession>A0A015I5M2</accession>
<dbReference type="Gene3D" id="3.30.420.10">
    <property type="entry name" value="Ribonuclease H-like superfamily/Ribonuclease H"/>
    <property type="match status" value="1"/>
</dbReference>
<evidence type="ECO:0000313" key="3">
    <source>
        <dbReference type="EMBL" id="EXX52362.1"/>
    </source>
</evidence>
<gene>
    <name evidence="3" type="ORF">RirG_253660</name>
</gene>